<gene>
    <name evidence="1" type="ORF">AVEN_245406_1</name>
</gene>
<reference evidence="1 2" key="1">
    <citation type="journal article" date="2019" name="Sci. Rep.">
        <title>Orb-weaving spider Araneus ventricosus genome elucidates the spidroin gene catalogue.</title>
        <authorList>
            <person name="Kono N."/>
            <person name="Nakamura H."/>
            <person name="Ohtoshi R."/>
            <person name="Moran D.A.P."/>
            <person name="Shinohara A."/>
            <person name="Yoshida Y."/>
            <person name="Fujiwara M."/>
            <person name="Mori M."/>
            <person name="Tomita M."/>
            <person name="Arakawa K."/>
        </authorList>
    </citation>
    <scope>NUCLEOTIDE SEQUENCE [LARGE SCALE GENOMIC DNA]</scope>
</reference>
<name>A0A4Y2U051_ARAVE</name>
<evidence type="ECO:0000313" key="2">
    <source>
        <dbReference type="Proteomes" id="UP000499080"/>
    </source>
</evidence>
<dbReference type="EMBL" id="BGPR01032695">
    <property type="protein sequence ID" value="GBO06315.1"/>
    <property type="molecule type" value="Genomic_DNA"/>
</dbReference>
<evidence type="ECO:0000313" key="1">
    <source>
        <dbReference type="EMBL" id="GBO06315.1"/>
    </source>
</evidence>
<protein>
    <submittedName>
        <fullName evidence="1">Uncharacterized protein</fullName>
    </submittedName>
</protein>
<dbReference type="AlphaFoldDB" id="A0A4Y2U051"/>
<accession>A0A4Y2U051</accession>
<dbReference type="Proteomes" id="UP000499080">
    <property type="component" value="Unassembled WGS sequence"/>
</dbReference>
<organism evidence="1 2">
    <name type="scientific">Araneus ventricosus</name>
    <name type="common">Orbweaver spider</name>
    <name type="synonym">Epeira ventricosa</name>
    <dbReference type="NCBI Taxonomy" id="182803"/>
    <lineage>
        <taxon>Eukaryota</taxon>
        <taxon>Metazoa</taxon>
        <taxon>Ecdysozoa</taxon>
        <taxon>Arthropoda</taxon>
        <taxon>Chelicerata</taxon>
        <taxon>Arachnida</taxon>
        <taxon>Araneae</taxon>
        <taxon>Araneomorphae</taxon>
        <taxon>Entelegynae</taxon>
        <taxon>Araneoidea</taxon>
        <taxon>Araneidae</taxon>
        <taxon>Araneus</taxon>
    </lineage>
</organism>
<proteinExistence type="predicted"/>
<keyword evidence="2" id="KW-1185">Reference proteome</keyword>
<comment type="caution">
    <text evidence="1">The sequence shown here is derived from an EMBL/GenBank/DDBJ whole genome shotgun (WGS) entry which is preliminary data.</text>
</comment>
<sequence length="130" mass="14541">MTSRCVIKGLLPATLSIFERNRKNSSQLHILCGENIWTVRQEEQSKPGFSPTHFNRKMQARYPQGSDLLSLSTTACQSLFDFLQSADFNLCYPRSEASIYARHCLFAGLFQGSSDFNPDGNATMASRLAP</sequence>